<organism evidence="1 2">
    <name type="scientific">Xenorhabdus griffiniae</name>
    <dbReference type="NCBI Taxonomy" id="351672"/>
    <lineage>
        <taxon>Bacteria</taxon>
        <taxon>Pseudomonadati</taxon>
        <taxon>Pseudomonadota</taxon>
        <taxon>Gammaproteobacteria</taxon>
        <taxon>Enterobacterales</taxon>
        <taxon>Morganellaceae</taxon>
        <taxon>Xenorhabdus</taxon>
    </lineage>
</organism>
<dbReference type="Proteomes" id="UP001300348">
    <property type="component" value="Chromosome"/>
</dbReference>
<protein>
    <submittedName>
        <fullName evidence="1">Uncharacterized protein</fullName>
    </submittedName>
</protein>
<evidence type="ECO:0000313" key="2">
    <source>
        <dbReference type="Proteomes" id="UP001300348"/>
    </source>
</evidence>
<dbReference type="RefSeq" id="WP_189758934.1">
    <property type="nucleotide sequence ID" value="NZ_CAWPOC010000208.1"/>
</dbReference>
<accession>A0ABY9XMT0</accession>
<reference evidence="1 2" key="1">
    <citation type="journal article" date="2023" name="Access Microbiol">
        <title>The genome of a steinernematid-associated Pseudomonas piscis bacterium encodes the biosynthesis of insect toxins.</title>
        <authorList>
            <person name="Awori R.M."/>
            <person name="Hendre P."/>
            <person name="Amugune N.O."/>
        </authorList>
    </citation>
    <scope>NUCLEOTIDE SEQUENCE [LARGE SCALE GENOMIC DNA]</scope>
    <source>
        <strain evidence="1 2">97</strain>
    </source>
</reference>
<name>A0ABY9XMT0_9GAMM</name>
<dbReference type="EMBL" id="CP133647">
    <property type="protein sequence ID" value="WNH03910.1"/>
    <property type="molecule type" value="Genomic_DNA"/>
</dbReference>
<proteinExistence type="predicted"/>
<sequence>MTLFAAEKGDVHHITTIPVLTGNTPWENGAYLARWEQLTAKGKTQRLGWDL</sequence>
<dbReference type="GeneID" id="88855829"/>
<keyword evidence="2" id="KW-1185">Reference proteome</keyword>
<gene>
    <name evidence="1" type="ORF">QL112_009690</name>
</gene>
<evidence type="ECO:0000313" key="1">
    <source>
        <dbReference type="EMBL" id="WNH03910.1"/>
    </source>
</evidence>